<accession>A0A8J5UUI1</accession>
<evidence type="ECO:0000313" key="11">
    <source>
        <dbReference type="Proteomes" id="UP000694255"/>
    </source>
</evidence>
<dbReference type="GO" id="GO:0006891">
    <property type="term" value="P:intra-Golgi vesicle-mediated transport"/>
    <property type="evidence" value="ECO:0007669"/>
    <property type="project" value="TreeGrafter"/>
</dbReference>
<dbReference type="InterPro" id="IPR056913">
    <property type="entry name" value="TRAPPC10/Trs130_N"/>
</dbReference>
<dbReference type="Proteomes" id="UP000694255">
    <property type="component" value="Unassembled WGS sequence"/>
</dbReference>
<proteinExistence type="predicted"/>
<dbReference type="GO" id="GO:0005829">
    <property type="term" value="C:cytosol"/>
    <property type="evidence" value="ECO:0007669"/>
    <property type="project" value="GOC"/>
</dbReference>
<dbReference type="InterPro" id="IPR022233">
    <property type="entry name" value="TRAPPC10/Trs130_C"/>
</dbReference>
<organism evidence="10 11">
    <name type="scientific">[Candida] subhashii</name>
    <dbReference type="NCBI Taxonomy" id="561895"/>
    <lineage>
        <taxon>Eukaryota</taxon>
        <taxon>Fungi</taxon>
        <taxon>Dikarya</taxon>
        <taxon>Ascomycota</taxon>
        <taxon>Saccharomycotina</taxon>
        <taxon>Pichiomycetes</taxon>
        <taxon>Debaryomycetaceae</taxon>
        <taxon>Spathaspora</taxon>
    </lineage>
</organism>
<feature type="domain" description="DUF7077" evidence="7">
    <location>
        <begin position="740"/>
        <end position="840"/>
    </location>
</feature>
<comment type="caution">
    <text evidence="10">The sequence shown here is derived from an EMBL/GenBank/DDBJ whole genome shotgun (WGS) entry which is preliminary data.</text>
</comment>
<dbReference type="Pfam" id="PF12584">
    <property type="entry name" value="TRAPPC10"/>
    <property type="match status" value="1"/>
</dbReference>
<keyword evidence="2" id="KW-0813">Transport</keyword>
<keyword evidence="11" id="KW-1185">Reference proteome</keyword>
<dbReference type="InterPro" id="IPR045126">
    <property type="entry name" value="TRAPPC10/Trs130"/>
</dbReference>
<dbReference type="PANTHER" id="PTHR13251:SF3">
    <property type="entry name" value="TRAFFICKING PROTEIN PARTICLE COMPLEX SUBUNIT 10"/>
    <property type="match status" value="1"/>
</dbReference>
<evidence type="ECO:0000313" key="10">
    <source>
        <dbReference type="EMBL" id="KAG7661700.1"/>
    </source>
</evidence>
<feature type="domain" description="TRAPPC10/Trs130 C-terminal" evidence="4">
    <location>
        <begin position="1044"/>
        <end position="1157"/>
    </location>
</feature>
<sequence>MDTEELRSRNPVKIGYYDPFSIYPKIKDDFEKNFPLTNLHLKFELSQPLKSIPLLPVSLVEEVPKKQDIIESDDVYTRLMFIRIESIDKYRSQVRPLIREWLKQLVFKSRSSWMIILFVPHDTKDKHSSLIKTSRFDKLRNDFGDEGKELKTILPGKLPVYDGARCFKLSENEIKMNKTEAYNGLLSEIKVLLISSFVNRHSNFRQLIKENKQHSIGQFMSMLNLADLLNDMRLHQDSLDSYDKLFRELEPLVQQNPNYFNLSIDLPSSFDSYNFEESFDSVNLEVSFVQKKDINLFQLSCLVFINQSILLQSLANASSSISLASIYMSRIYQSLIEFLNDLSRTSPNHDLREFQYSVIEFYLNLPLAQRLTSSISDTEESKAQVRAILEFRAELKLQQRSILIKLAEDKNYCIRGIESVLEEISLDDNQSHDNTQQQKPHEFSNPSLLACLKEKSDFFDKFESLTMDIIHDFMLCSRSKSIDVLSIDLVILNYEKQNYTQCLEILKDSYDFFISNGWNFLGGILLEIYIGCLEKVKPQESDEVLATCLKLFSCLVKSKSGINSYGLIKTKEQIEKLYEKINGYSLKQNIKVECSLNELFKSEVLLYFNADESTSRDRYYVNMRLENRFGVPFMFDRIELITTDQEGHEILFRQENVEISSERNHTIKLFTNSFIMGSFVPKRLCVSVNKMLHFVLDYKLVPSIRFNDSTIDPNASTNHEIQEMRHCTQAQSMLVFPNLDKFRAQFYSSKAMNLGSSNTLLKITNGGNRITDLKAKLFSTTNGLKINDTELEIDSLEPNEVKDIIIPYTYNFDNKIINMRAQIEYFSDGEKYVFEASYDINITLPISVSVQDIFKEDFIYWKFQIGTSIPEVPIRILDTKLSIENDKYSIVEPGIKLPELIAFGEQSVSTFYRIIPNADCQVSDTDSLDLIIKYSSLQEECEVCMDEYVIQQLEKLKLSRYWYLLKDALISKMRFELNKYAMDNIIKFQNGTELSTLGEAIIHEFVESIADKKILVKLLHDVLFEQEVPVIKKEGNILSLHISVPVPVIKYLQIVEYDFERNDKYVVGEPINVSLRVKTVNRWSSDEDSEKSQADEFQLMLQNDDNWSISGFKRKIFRHEAENEYSLETQLTLIPLSIGKILLPRVSVKSSEKTESDEISMDVVFKNGLESLLIVPDVKSITFAF</sequence>
<dbReference type="Pfam" id="PF24967">
    <property type="entry name" value="NTS_TR130"/>
    <property type="match status" value="1"/>
</dbReference>
<evidence type="ECO:0000256" key="2">
    <source>
        <dbReference type="ARBA" id="ARBA00022448"/>
    </source>
</evidence>
<feature type="domain" description="Trs130 NTS" evidence="9">
    <location>
        <begin position="330"/>
        <end position="540"/>
    </location>
</feature>
<evidence type="ECO:0000259" key="7">
    <source>
        <dbReference type="Pfam" id="PF23274"/>
    </source>
</evidence>
<dbReference type="GO" id="GO:1990071">
    <property type="term" value="C:TRAPPII protein complex"/>
    <property type="evidence" value="ECO:0007669"/>
    <property type="project" value="InterPro"/>
</dbReference>
<dbReference type="InterPro" id="IPR055505">
    <property type="entry name" value="DUF7077"/>
</dbReference>
<evidence type="ECO:0000259" key="6">
    <source>
        <dbReference type="Pfam" id="PF23273"/>
    </source>
</evidence>
<evidence type="ECO:0000259" key="4">
    <source>
        <dbReference type="Pfam" id="PF12584"/>
    </source>
</evidence>
<gene>
    <name evidence="10" type="ORF">J8A68_004758</name>
</gene>
<feature type="domain" description="DUF7078" evidence="8">
    <location>
        <begin position="938"/>
        <end position="1025"/>
    </location>
</feature>
<dbReference type="EMBL" id="JAGSYN010000214">
    <property type="protein sequence ID" value="KAG7661700.1"/>
    <property type="molecule type" value="Genomic_DNA"/>
</dbReference>
<dbReference type="InterPro" id="IPR055506">
    <property type="entry name" value="DUF7078"/>
</dbReference>
<evidence type="ECO:0000259" key="8">
    <source>
        <dbReference type="Pfam" id="PF23285"/>
    </source>
</evidence>
<dbReference type="Pfam" id="PF23274">
    <property type="entry name" value="DUF7077"/>
    <property type="match status" value="1"/>
</dbReference>
<feature type="domain" description="DUF7076" evidence="6">
    <location>
        <begin position="581"/>
        <end position="699"/>
    </location>
</feature>
<protein>
    <submittedName>
        <fullName evidence="10">TRS130</fullName>
    </submittedName>
</protein>
<dbReference type="GeneID" id="73471558"/>
<name>A0A8J5UUI1_9ASCO</name>
<comment type="subcellular location">
    <subcellularLocation>
        <location evidence="1">Golgi apparatus</location>
    </subcellularLocation>
</comment>
<dbReference type="OrthoDB" id="10256906at2759"/>
<evidence type="ECO:0000256" key="1">
    <source>
        <dbReference type="ARBA" id="ARBA00004555"/>
    </source>
</evidence>
<evidence type="ECO:0000259" key="5">
    <source>
        <dbReference type="Pfam" id="PF23036"/>
    </source>
</evidence>
<evidence type="ECO:0000256" key="3">
    <source>
        <dbReference type="ARBA" id="ARBA00023034"/>
    </source>
</evidence>
<dbReference type="Pfam" id="PF23285">
    <property type="entry name" value="DUF7078"/>
    <property type="match status" value="1"/>
</dbReference>
<feature type="domain" description="TRAPPC10/Trs130 N-terminal" evidence="5">
    <location>
        <begin position="11"/>
        <end position="317"/>
    </location>
</feature>
<reference evidence="10 11" key="1">
    <citation type="journal article" date="2021" name="DNA Res.">
        <title>Genome analysis of Candida subhashii reveals its hybrid nature and dual mitochondrial genome conformations.</title>
        <authorList>
            <person name="Mixao V."/>
            <person name="Hegedusova E."/>
            <person name="Saus E."/>
            <person name="Pryszcz L.P."/>
            <person name="Cillingova A."/>
            <person name="Nosek J."/>
            <person name="Gabaldon T."/>
        </authorList>
    </citation>
    <scope>NUCLEOTIDE SEQUENCE [LARGE SCALE GENOMIC DNA]</scope>
    <source>
        <strain evidence="10 11">CBS 10753</strain>
    </source>
</reference>
<dbReference type="PANTHER" id="PTHR13251">
    <property type="entry name" value="EPILEPSY HOLOPROSENCEPHALY CANDIDATE 1/TMEM1"/>
    <property type="match status" value="1"/>
</dbReference>
<keyword evidence="3" id="KW-0333">Golgi apparatus</keyword>
<dbReference type="InterPro" id="IPR055504">
    <property type="entry name" value="DUF7076"/>
</dbReference>
<dbReference type="GO" id="GO:0034498">
    <property type="term" value="P:early endosome to Golgi transport"/>
    <property type="evidence" value="ECO:0007669"/>
    <property type="project" value="TreeGrafter"/>
</dbReference>
<dbReference type="Pfam" id="PF23036">
    <property type="entry name" value="TRAPPC10_1st"/>
    <property type="match status" value="1"/>
</dbReference>
<dbReference type="RefSeq" id="XP_049261933.1">
    <property type="nucleotide sequence ID" value="XM_049408751.1"/>
</dbReference>
<dbReference type="Pfam" id="PF23273">
    <property type="entry name" value="DUF7076"/>
    <property type="match status" value="1"/>
</dbReference>
<evidence type="ECO:0000259" key="9">
    <source>
        <dbReference type="Pfam" id="PF24967"/>
    </source>
</evidence>
<dbReference type="InterPro" id="IPR056916">
    <property type="entry name" value="NTS_TR130"/>
</dbReference>
<dbReference type="AlphaFoldDB" id="A0A8J5UUI1"/>